<keyword evidence="2 4" id="KW-0812">Transmembrane</keyword>
<dbReference type="Pfam" id="PF02790">
    <property type="entry name" value="COX2_TM"/>
    <property type="match status" value="1"/>
</dbReference>
<feature type="domain" description="Cytochrome oxidase subunit II transmembrane region profile" evidence="5">
    <location>
        <begin position="1"/>
        <end position="75"/>
    </location>
</feature>
<keyword evidence="4" id="KW-1133">Transmembrane helix</keyword>
<protein>
    <recommendedName>
        <fullName evidence="5">Cytochrome oxidase subunit II transmembrane region profile domain-containing protein</fullName>
    </recommendedName>
</protein>
<evidence type="ECO:0000259" key="5">
    <source>
        <dbReference type="PROSITE" id="PS50999"/>
    </source>
</evidence>
<dbReference type="Gene3D" id="1.10.287.90">
    <property type="match status" value="1"/>
</dbReference>
<reference evidence="6 7" key="1">
    <citation type="submission" date="2020-09" db="EMBL/GenBank/DDBJ databases">
        <title>Dyella sp. 7MK23 isolated from forest soil.</title>
        <authorList>
            <person name="Fu J."/>
        </authorList>
    </citation>
    <scope>NUCLEOTIDE SEQUENCE [LARGE SCALE GENOMIC DNA]</scope>
    <source>
        <strain evidence="6 7">7MK23</strain>
    </source>
</reference>
<comment type="subcellular location">
    <subcellularLocation>
        <location evidence="1">Membrane</location>
        <topology evidence="1">Multi-pass membrane protein</topology>
    </subcellularLocation>
</comment>
<dbReference type="InterPro" id="IPR011759">
    <property type="entry name" value="Cyt_c_oxidase_su2_TM_dom"/>
</dbReference>
<evidence type="ECO:0000256" key="1">
    <source>
        <dbReference type="ARBA" id="ARBA00004141"/>
    </source>
</evidence>
<dbReference type="PROSITE" id="PS50999">
    <property type="entry name" value="COX2_TM"/>
    <property type="match status" value="1"/>
</dbReference>
<evidence type="ECO:0000256" key="4">
    <source>
        <dbReference type="SAM" id="Phobius"/>
    </source>
</evidence>
<dbReference type="InterPro" id="IPR036257">
    <property type="entry name" value="Cyt_c_oxidase_su2_TM_sf"/>
</dbReference>
<feature type="transmembrane region" description="Helical" evidence="4">
    <location>
        <begin position="46"/>
        <end position="65"/>
    </location>
</feature>
<feature type="transmembrane region" description="Helical" evidence="4">
    <location>
        <begin position="6"/>
        <end position="25"/>
    </location>
</feature>
<organism evidence="6 7">
    <name type="scientific">Dyella acidiphila</name>
    <dbReference type="NCBI Taxonomy" id="2775866"/>
    <lineage>
        <taxon>Bacteria</taxon>
        <taxon>Pseudomonadati</taxon>
        <taxon>Pseudomonadota</taxon>
        <taxon>Gammaproteobacteria</taxon>
        <taxon>Lysobacterales</taxon>
        <taxon>Rhodanobacteraceae</taxon>
        <taxon>Dyella</taxon>
    </lineage>
</organism>
<evidence type="ECO:0000313" key="7">
    <source>
        <dbReference type="Proteomes" id="UP000651010"/>
    </source>
</evidence>
<name>A0ABR9GCQ6_9GAMM</name>
<dbReference type="SUPFAM" id="SSF81464">
    <property type="entry name" value="Cytochrome c oxidase subunit II-like, transmembrane region"/>
    <property type="match status" value="1"/>
</dbReference>
<sequence length="131" mass="15038">MFDAMLVLCGTVAVGVFAVMFWMCVKFRRGSNADRSAPPTNAMHIELLWTLVPFLLFVGIFGWSIDLWARLRSPPAYSLTLPDRWREMFLPVPDRGYRSRAVCVLRGSACFLFRRMKRDHGDGRYLCGRAT</sequence>
<keyword evidence="3 4" id="KW-0472">Membrane</keyword>
<comment type="caution">
    <text evidence="6">The sequence shown here is derived from an EMBL/GenBank/DDBJ whole genome shotgun (WGS) entry which is preliminary data.</text>
</comment>
<evidence type="ECO:0000256" key="3">
    <source>
        <dbReference type="ARBA" id="ARBA00023136"/>
    </source>
</evidence>
<keyword evidence="7" id="KW-1185">Reference proteome</keyword>
<proteinExistence type="predicted"/>
<accession>A0ABR9GCQ6</accession>
<dbReference type="EMBL" id="JACZZA010000010">
    <property type="protein sequence ID" value="MBE1161833.1"/>
    <property type="molecule type" value="Genomic_DNA"/>
</dbReference>
<evidence type="ECO:0000313" key="6">
    <source>
        <dbReference type="EMBL" id="MBE1161833.1"/>
    </source>
</evidence>
<evidence type="ECO:0000256" key="2">
    <source>
        <dbReference type="ARBA" id="ARBA00022692"/>
    </source>
</evidence>
<dbReference type="Proteomes" id="UP000651010">
    <property type="component" value="Unassembled WGS sequence"/>
</dbReference>
<gene>
    <name evidence="6" type="ORF">IGX34_15730</name>
</gene>